<dbReference type="InterPro" id="IPR005738">
    <property type="entry name" value="TopoIII"/>
</dbReference>
<sequence length="709" mass="80170">MGLTVILAEKPSQAKAYADAFQVAKKTKHYIEIAPNQTFPDGATITWGIGHLVELKQPADYKPEWKRWSLAQLPMIPDNYEFRVAKGKWDQFQEVKRLFKEAHVLINACDVDREGSNIFYSIYRQTGVRQKPVQRLWINSLEVDEIRKGFANLRNNDKDLLLYHEAQARQISDWLVGMNASRLYTMLLKAKGLNETMSIGRVQSPTVYMIYQRQQEIEHFKPTNFYELTAEFLAEKGPYKGKAAIKKDKREEVEQILHQASITEGEILPGVIRDVKKARKHVKPPKLHALSTLQAKANKIWKYSPAKVLDVVQGLYEKKLVSYPRSDCQYITEAEFSYLADRLADYQKIVDKPFEIATARPQKRYVDNAQVEEHYAIIPTKTIPTAGKVQGLSPMERNIYFEIVKSALAMFHRDHVYKETTIMTNVKAIDFKTVGKVELDPGFKTLWSGSEPTKKKDEEPLLPPVNENEVVESKVAIHEGTTQPPKPYSEGQLVQMMKTCGKLVDDESASDILKEVEGLGTEATRSGIIETIKRHGYIEVTKNIVSITDKGRVLCQTIEGSLLSSPTMTAKWETYLRKIGNGTGSKEAFIQNVCKFLNHLIEVTPKMVEKTDIQAAAENSASNEPLGLCPICKKGQLLSRKSFYGCSNYKAGCKFTVSKTVAGKKLSPKQVSDLCQYGVTKEMKGFKSKKGSIFSAKLKLVEGKIVFEF</sequence>
<dbReference type="GO" id="GO:0003917">
    <property type="term" value="F:DNA topoisomerase type I (single strand cut, ATP-independent) activity"/>
    <property type="evidence" value="ECO:0007669"/>
    <property type="project" value="UniProtKB-EC"/>
</dbReference>
<evidence type="ECO:0000256" key="10">
    <source>
        <dbReference type="ARBA" id="ARBA00031985"/>
    </source>
</evidence>
<dbReference type="InterPro" id="IPR003601">
    <property type="entry name" value="Topo_IA_2"/>
</dbReference>
<feature type="domain" description="Topo IA-type catalytic" evidence="13">
    <location>
        <begin position="159"/>
        <end position="601"/>
    </location>
</feature>
<comment type="catalytic activity">
    <reaction evidence="1">
        <text>ATP-independent breakage of single-stranded DNA, followed by passage and rejoining.</text>
        <dbReference type="EC" id="5.6.2.1"/>
    </reaction>
</comment>
<evidence type="ECO:0000259" key="13">
    <source>
        <dbReference type="PROSITE" id="PS52039"/>
    </source>
</evidence>
<organism evidence="14 15">
    <name type="scientific">Viridibacillus arvi</name>
    <dbReference type="NCBI Taxonomy" id="263475"/>
    <lineage>
        <taxon>Bacteria</taxon>
        <taxon>Bacillati</taxon>
        <taxon>Bacillota</taxon>
        <taxon>Bacilli</taxon>
        <taxon>Bacillales</taxon>
        <taxon>Caryophanaceae</taxon>
        <taxon>Viridibacillus</taxon>
    </lineage>
</organism>
<dbReference type="Proteomes" id="UP000036867">
    <property type="component" value="Unassembled WGS sequence"/>
</dbReference>
<keyword evidence="5" id="KW-0460">Magnesium</keyword>
<accession>A0A0M0LKI0</accession>
<evidence type="ECO:0000256" key="9">
    <source>
        <dbReference type="ARBA" id="ARBA00030003"/>
    </source>
</evidence>
<dbReference type="Gene3D" id="3.40.50.140">
    <property type="match status" value="1"/>
</dbReference>
<dbReference type="Gene3D" id="1.10.460.10">
    <property type="entry name" value="Topoisomerase I, domain 2"/>
    <property type="match status" value="1"/>
</dbReference>
<evidence type="ECO:0000256" key="8">
    <source>
        <dbReference type="ARBA" id="ARBA00023235"/>
    </source>
</evidence>
<dbReference type="GO" id="GO:0046872">
    <property type="term" value="F:metal ion binding"/>
    <property type="evidence" value="ECO:0007669"/>
    <property type="project" value="UniProtKB-KW"/>
</dbReference>
<dbReference type="Pfam" id="PF13342">
    <property type="entry name" value="Toprim_Crpt"/>
    <property type="match status" value="1"/>
</dbReference>
<dbReference type="InterPro" id="IPR013497">
    <property type="entry name" value="Topo_IA_cen"/>
</dbReference>
<name>A0A0M0LKI0_9BACL</name>
<dbReference type="NCBIfam" id="NF005829">
    <property type="entry name" value="PRK07726.1"/>
    <property type="match status" value="1"/>
</dbReference>
<proteinExistence type="inferred from homology"/>
<evidence type="ECO:0000313" key="15">
    <source>
        <dbReference type="Proteomes" id="UP000036867"/>
    </source>
</evidence>
<dbReference type="SMART" id="SM00436">
    <property type="entry name" value="TOP1Bc"/>
    <property type="match status" value="1"/>
</dbReference>
<dbReference type="CDD" id="cd03362">
    <property type="entry name" value="TOPRIM_TopoIA_TopoIII"/>
    <property type="match status" value="1"/>
</dbReference>
<dbReference type="InterPro" id="IPR006171">
    <property type="entry name" value="TOPRIM_dom"/>
</dbReference>
<evidence type="ECO:0000256" key="3">
    <source>
        <dbReference type="ARBA" id="ARBA00012891"/>
    </source>
</evidence>
<dbReference type="PRINTS" id="PR00417">
    <property type="entry name" value="PRTPISMRASEI"/>
</dbReference>
<dbReference type="SMART" id="SM00493">
    <property type="entry name" value="TOPRIM"/>
    <property type="match status" value="1"/>
</dbReference>
<dbReference type="InterPro" id="IPR025589">
    <property type="entry name" value="Toprim_C_rpt"/>
</dbReference>
<dbReference type="InterPro" id="IPR023405">
    <property type="entry name" value="Topo_IA_core_domain"/>
</dbReference>
<dbReference type="InterPro" id="IPR000380">
    <property type="entry name" value="Topo_IA"/>
</dbReference>
<dbReference type="PANTHER" id="PTHR11390:SF21">
    <property type="entry name" value="DNA TOPOISOMERASE 3-ALPHA"/>
    <property type="match status" value="1"/>
</dbReference>
<comment type="similarity">
    <text evidence="2">Belongs to the type IA topoisomerase family.</text>
</comment>
<dbReference type="InterPro" id="IPR013826">
    <property type="entry name" value="Topo_IA_cen_sub3"/>
</dbReference>
<dbReference type="OrthoDB" id="9803554at2"/>
<dbReference type="PATRIC" id="fig|263475.3.peg.1076"/>
<dbReference type="NCBIfam" id="TIGR01056">
    <property type="entry name" value="topB"/>
    <property type="match status" value="1"/>
</dbReference>
<dbReference type="EC" id="5.6.2.1" evidence="3"/>
<dbReference type="Gene3D" id="1.10.290.10">
    <property type="entry name" value="Topoisomerase I, domain 4"/>
    <property type="match status" value="1"/>
</dbReference>
<dbReference type="PROSITE" id="PS00396">
    <property type="entry name" value="TOPO_IA_1"/>
    <property type="match status" value="1"/>
</dbReference>
<evidence type="ECO:0000313" key="14">
    <source>
        <dbReference type="EMBL" id="KOO51544.1"/>
    </source>
</evidence>
<dbReference type="EMBL" id="LILB01000001">
    <property type="protein sequence ID" value="KOO51544.1"/>
    <property type="molecule type" value="Genomic_DNA"/>
</dbReference>
<evidence type="ECO:0000256" key="11">
    <source>
        <dbReference type="ARBA" id="ARBA00032235"/>
    </source>
</evidence>
<comment type="caution">
    <text evidence="14">The sequence shown here is derived from an EMBL/GenBank/DDBJ whole genome shotgun (WGS) entry which is preliminary data.</text>
</comment>
<dbReference type="PROSITE" id="PS52039">
    <property type="entry name" value="TOPO_IA_2"/>
    <property type="match status" value="1"/>
</dbReference>
<dbReference type="GO" id="GO:0006281">
    <property type="term" value="P:DNA repair"/>
    <property type="evidence" value="ECO:0007669"/>
    <property type="project" value="TreeGrafter"/>
</dbReference>
<dbReference type="InterPro" id="IPR013825">
    <property type="entry name" value="Topo_IA_cen_sub2"/>
</dbReference>
<dbReference type="InterPro" id="IPR003602">
    <property type="entry name" value="Topo_IA_DNA-bd_dom"/>
</dbReference>
<evidence type="ECO:0000256" key="5">
    <source>
        <dbReference type="ARBA" id="ARBA00022842"/>
    </source>
</evidence>
<evidence type="ECO:0000256" key="1">
    <source>
        <dbReference type="ARBA" id="ARBA00000213"/>
    </source>
</evidence>
<evidence type="ECO:0000256" key="4">
    <source>
        <dbReference type="ARBA" id="ARBA00022723"/>
    </source>
</evidence>
<dbReference type="Pfam" id="PF01131">
    <property type="entry name" value="Topoisom_bac"/>
    <property type="match status" value="1"/>
</dbReference>
<keyword evidence="6" id="KW-0799">Topoisomerase</keyword>
<dbReference type="Pfam" id="PF01751">
    <property type="entry name" value="Toprim"/>
    <property type="match status" value="1"/>
</dbReference>
<evidence type="ECO:0000256" key="12">
    <source>
        <dbReference type="ARBA" id="ARBA00032877"/>
    </source>
</evidence>
<dbReference type="GO" id="GO:0003677">
    <property type="term" value="F:DNA binding"/>
    <property type="evidence" value="ECO:0007669"/>
    <property type="project" value="UniProtKB-KW"/>
</dbReference>
<dbReference type="GO" id="GO:0006265">
    <property type="term" value="P:DNA topological change"/>
    <property type="evidence" value="ECO:0007669"/>
    <property type="project" value="InterPro"/>
</dbReference>
<dbReference type="InterPro" id="IPR034144">
    <property type="entry name" value="TOPRIM_TopoIII"/>
</dbReference>
<gene>
    <name evidence="14" type="ORF">AMD00_03490</name>
</gene>
<dbReference type="Gene3D" id="2.70.20.10">
    <property type="entry name" value="Topoisomerase I, domain 3"/>
    <property type="match status" value="1"/>
</dbReference>
<dbReference type="PANTHER" id="PTHR11390">
    <property type="entry name" value="PROKARYOTIC DNA TOPOISOMERASE"/>
    <property type="match status" value="1"/>
</dbReference>
<evidence type="ECO:0000256" key="7">
    <source>
        <dbReference type="ARBA" id="ARBA00023125"/>
    </source>
</evidence>
<dbReference type="SUPFAM" id="SSF56712">
    <property type="entry name" value="Prokaryotic type I DNA topoisomerase"/>
    <property type="match status" value="1"/>
</dbReference>
<evidence type="ECO:0000256" key="2">
    <source>
        <dbReference type="ARBA" id="ARBA00009446"/>
    </source>
</evidence>
<dbReference type="GO" id="GO:0006310">
    <property type="term" value="P:DNA recombination"/>
    <property type="evidence" value="ECO:0007669"/>
    <property type="project" value="TreeGrafter"/>
</dbReference>
<dbReference type="AlphaFoldDB" id="A0A0M0LKI0"/>
<dbReference type="CDD" id="cd00186">
    <property type="entry name" value="TOP1Ac"/>
    <property type="match status" value="1"/>
</dbReference>
<keyword evidence="4" id="KW-0479">Metal-binding</keyword>
<dbReference type="GO" id="GO:0043597">
    <property type="term" value="C:cytoplasmic replication fork"/>
    <property type="evidence" value="ECO:0007669"/>
    <property type="project" value="TreeGrafter"/>
</dbReference>
<dbReference type="InterPro" id="IPR013824">
    <property type="entry name" value="Topo_IA_cen_sub1"/>
</dbReference>
<protein>
    <recommendedName>
        <fullName evidence="3">DNA topoisomerase</fullName>
        <ecNumber evidence="3">5.6.2.1</ecNumber>
    </recommendedName>
    <alternativeName>
        <fullName evidence="12">Omega-protein</fullName>
    </alternativeName>
    <alternativeName>
        <fullName evidence="11">Relaxing enzyme</fullName>
    </alternativeName>
    <alternativeName>
        <fullName evidence="9">Swivelase</fullName>
    </alternativeName>
    <alternativeName>
        <fullName evidence="10">Untwisting enzyme</fullName>
    </alternativeName>
</protein>
<evidence type="ECO:0000256" key="6">
    <source>
        <dbReference type="ARBA" id="ARBA00023029"/>
    </source>
</evidence>
<reference evidence="15" key="1">
    <citation type="submission" date="2015-08" db="EMBL/GenBank/DDBJ databases">
        <title>Fjat-10028 dsm 16317.</title>
        <authorList>
            <person name="Liu B."/>
            <person name="Wang J."/>
            <person name="Zhu Y."/>
            <person name="Liu G."/>
            <person name="Chen Q."/>
            <person name="Chen Z."/>
            <person name="Lan J."/>
            <person name="Che J."/>
            <person name="Ge C."/>
            <person name="Shi H."/>
            <person name="Pan Z."/>
            <person name="Liu X."/>
        </authorList>
    </citation>
    <scope>NUCLEOTIDE SEQUENCE [LARGE SCALE GENOMIC DNA]</scope>
    <source>
        <strain evidence="15">DSM 16317</strain>
    </source>
</reference>
<dbReference type="InterPro" id="IPR023406">
    <property type="entry name" value="Topo_IA_AS"/>
</dbReference>
<dbReference type="STRING" id="263475.AMD00_03490"/>
<keyword evidence="7" id="KW-0238">DNA-binding</keyword>
<keyword evidence="8 14" id="KW-0413">Isomerase</keyword>
<dbReference type="SMART" id="SM00437">
    <property type="entry name" value="TOP1Ac"/>
    <property type="match status" value="1"/>
</dbReference>
<dbReference type="RefSeq" id="WP_053415687.1">
    <property type="nucleotide sequence ID" value="NZ_LILB01000001.1"/>
</dbReference>
<keyword evidence="15" id="KW-1185">Reference proteome</keyword>
<dbReference type="GeneID" id="301135169"/>